<dbReference type="AlphaFoldDB" id="A0A377U0H6"/>
<proteinExistence type="predicted"/>
<protein>
    <submittedName>
        <fullName evidence="2">Phosphatase YqaB</fullName>
        <ecNumber evidence="2">3.1.3.-</ecNumber>
    </submittedName>
</protein>
<reference evidence="2 3" key="1">
    <citation type="submission" date="2018-06" db="EMBL/GenBank/DDBJ databases">
        <authorList>
            <consortium name="Pathogen Informatics"/>
            <person name="Doyle S."/>
        </authorList>
    </citation>
    <scope>NUCLEOTIDE SEQUENCE [LARGE SCALE GENOMIC DNA]</scope>
    <source>
        <strain evidence="2 3">NCTC9140</strain>
    </source>
</reference>
<keyword evidence="1" id="KW-0479">Metal-binding</keyword>
<dbReference type="InterPro" id="IPR023214">
    <property type="entry name" value="HAD_sf"/>
</dbReference>
<sequence>MYEGYAGLIFDMDGTILDTEPTHRQAWNEVLGRYGMRFDEQAMVALNGSPTWRIAQAIIELNQADLDPHRLAQEKPRPSKRCCWTAYARCR</sequence>
<dbReference type="InterPro" id="IPR041492">
    <property type="entry name" value="HAD_2"/>
</dbReference>
<dbReference type="SUPFAM" id="SSF56784">
    <property type="entry name" value="HAD-like"/>
    <property type="match status" value="1"/>
</dbReference>
<keyword evidence="2" id="KW-0378">Hydrolase</keyword>
<dbReference type="GO" id="GO:0050308">
    <property type="term" value="F:sugar-phosphatase activity"/>
    <property type="evidence" value="ECO:0007669"/>
    <property type="project" value="TreeGrafter"/>
</dbReference>
<gene>
    <name evidence="2" type="primary">yqaB_2</name>
    <name evidence="2" type="ORF">NCTC9140_06402</name>
</gene>
<dbReference type="InterPro" id="IPR051806">
    <property type="entry name" value="HAD-like_SPP"/>
</dbReference>
<dbReference type="EMBL" id="UGKQ01000007">
    <property type="protein sequence ID" value="STS84596.1"/>
    <property type="molecule type" value="Genomic_DNA"/>
</dbReference>
<name>A0A377U0H6_KLEPN</name>
<dbReference type="PANTHER" id="PTHR43481">
    <property type="entry name" value="FRUCTOSE-1-PHOSPHATE PHOSPHATASE"/>
    <property type="match status" value="1"/>
</dbReference>
<accession>A0A377U0H6</accession>
<organism evidence="2 3">
    <name type="scientific">Klebsiella pneumoniae</name>
    <dbReference type="NCBI Taxonomy" id="573"/>
    <lineage>
        <taxon>Bacteria</taxon>
        <taxon>Pseudomonadati</taxon>
        <taxon>Pseudomonadota</taxon>
        <taxon>Gammaproteobacteria</taxon>
        <taxon>Enterobacterales</taxon>
        <taxon>Enterobacteriaceae</taxon>
        <taxon>Klebsiella/Raoultella group</taxon>
        <taxon>Klebsiella</taxon>
        <taxon>Klebsiella pneumoniae complex</taxon>
    </lineage>
</organism>
<evidence type="ECO:0000313" key="2">
    <source>
        <dbReference type="EMBL" id="STS84596.1"/>
    </source>
</evidence>
<evidence type="ECO:0000313" key="3">
    <source>
        <dbReference type="Proteomes" id="UP000254938"/>
    </source>
</evidence>
<dbReference type="FunFam" id="1.10.150.240:FF:000002">
    <property type="entry name" value="Fructose-1-phosphate/6-phosphogluconate phosphatase"/>
    <property type="match status" value="1"/>
</dbReference>
<dbReference type="Proteomes" id="UP000254938">
    <property type="component" value="Unassembled WGS sequence"/>
</dbReference>
<dbReference type="Gene3D" id="1.10.150.240">
    <property type="entry name" value="Putative phosphatase, domain 2"/>
    <property type="match status" value="1"/>
</dbReference>
<dbReference type="EC" id="3.1.3.-" evidence="2"/>
<dbReference type="Gene3D" id="3.40.50.1000">
    <property type="entry name" value="HAD superfamily/HAD-like"/>
    <property type="match status" value="1"/>
</dbReference>
<dbReference type="InterPro" id="IPR036412">
    <property type="entry name" value="HAD-like_sf"/>
</dbReference>
<dbReference type="InterPro" id="IPR023198">
    <property type="entry name" value="PGP-like_dom2"/>
</dbReference>
<dbReference type="GO" id="GO:0046872">
    <property type="term" value="F:metal ion binding"/>
    <property type="evidence" value="ECO:0007669"/>
    <property type="project" value="UniProtKB-KW"/>
</dbReference>
<evidence type="ECO:0000256" key="1">
    <source>
        <dbReference type="ARBA" id="ARBA00022723"/>
    </source>
</evidence>
<dbReference type="PANTHER" id="PTHR43481:SF4">
    <property type="entry name" value="GLYCEROL-1-PHOSPHATE PHOSPHOHYDROLASE 1-RELATED"/>
    <property type="match status" value="1"/>
</dbReference>
<dbReference type="Pfam" id="PF13419">
    <property type="entry name" value="HAD_2"/>
    <property type="match status" value="1"/>
</dbReference>